<gene>
    <name evidence="1" type="ORF">PM001_LOCUS17828</name>
</gene>
<accession>A0AAV1UG69</accession>
<evidence type="ECO:0000313" key="1">
    <source>
        <dbReference type="EMBL" id="CAK7932678.1"/>
    </source>
</evidence>
<proteinExistence type="predicted"/>
<sequence length="74" mass="8327">MGVQEADGCVAEHFKAEFIAASHAGRELFGLKELFGELNMKIFKPMPMWMDNQAAIKLLKTHKSLLSAKHVDIR</sequence>
<dbReference type="CDD" id="cd09272">
    <property type="entry name" value="RNase_HI_RT_Ty1"/>
    <property type="match status" value="1"/>
</dbReference>
<dbReference type="AlphaFoldDB" id="A0AAV1UG69"/>
<reference evidence="1" key="1">
    <citation type="submission" date="2024-01" db="EMBL/GenBank/DDBJ databases">
        <authorList>
            <person name="Webb A."/>
        </authorList>
    </citation>
    <scope>NUCLEOTIDE SEQUENCE</scope>
    <source>
        <strain evidence="1">Pm1</strain>
    </source>
</reference>
<evidence type="ECO:0000313" key="2">
    <source>
        <dbReference type="Proteomes" id="UP001162060"/>
    </source>
</evidence>
<comment type="caution">
    <text evidence="1">The sequence shown here is derived from an EMBL/GenBank/DDBJ whole genome shotgun (WGS) entry which is preliminary data.</text>
</comment>
<dbReference type="EMBL" id="CAKLBY020000190">
    <property type="protein sequence ID" value="CAK7932678.1"/>
    <property type="molecule type" value="Genomic_DNA"/>
</dbReference>
<dbReference type="Proteomes" id="UP001162060">
    <property type="component" value="Unassembled WGS sequence"/>
</dbReference>
<name>A0AAV1UG69_9STRA</name>
<organism evidence="1 2">
    <name type="scientific">Peronospora matthiolae</name>
    <dbReference type="NCBI Taxonomy" id="2874970"/>
    <lineage>
        <taxon>Eukaryota</taxon>
        <taxon>Sar</taxon>
        <taxon>Stramenopiles</taxon>
        <taxon>Oomycota</taxon>
        <taxon>Peronosporomycetes</taxon>
        <taxon>Peronosporales</taxon>
        <taxon>Peronosporaceae</taxon>
        <taxon>Peronospora</taxon>
    </lineage>
</organism>
<protein>
    <submittedName>
        <fullName evidence="1">Uncharacterized protein</fullName>
    </submittedName>
</protein>